<sequence length="200" mass="23343">MCEIMDPQQIVTAFQQGDREAFQQLHKMLFAELFRFCNNLLGDEQEAEDIASDTMFKLYQKRKDFSSLATVRGFLYVTARNSCMSHFRKLKRTRALKMKLLPTLPAEQTTDDILDGLYFETLRAMLKNYLKQLPEKQQQVLDLLYIKDHSLQEVADKMATKVPTIKQLRHRGLQRLRELLQSQSFIEGLTVITYIISSLS</sequence>
<gene>
    <name evidence="8" type="ORF">MYF79_24200</name>
</gene>
<comment type="similarity">
    <text evidence="1">Belongs to the sigma-70 factor family. ECF subfamily.</text>
</comment>
<name>A0ABY4HW91_CHIFI</name>
<evidence type="ECO:0000256" key="4">
    <source>
        <dbReference type="ARBA" id="ARBA00023125"/>
    </source>
</evidence>
<evidence type="ECO:0000256" key="3">
    <source>
        <dbReference type="ARBA" id="ARBA00023082"/>
    </source>
</evidence>
<dbReference type="NCBIfam" id="TIGR02937">
    <property type="entry name" value="sigma70-ECF"/>
    <property type="match status" value="1"/>
</dbReference>
<dbReference type="EMBL" id="CP095855">
    <property type="protein sequence ID" value="UPK68058.1"/>
    <property type="molecule type" value="Genomic_DNA"/>
</dbReference>
<dbReference type="Gene3D" id="1.10.10.10">
    <property type="entry name" value="Winged helix-like DNA-binding domain superfamily/Winged helix DNA-binding domain"/>
    <property type="match status" value="1"/>
</dbReference>
<dbReference type="InterPro" id="IPR014284">
    <property type="entry name" value="RNA_pol_sigma-70_dom"/>
</dbReference>
<proteinExistence type="inferred from homology"/>
<evidence type="ECO:0000256" key="5">
    <source>
        <dbReference type="ARBA" id="ARBA00023163"/>
    </source>
</evidence>
<dbReference type="SUPFAM" id="SSF88659">
    <property type="entry name" value="Sigma3 and sigma4 domains of RNA polymerase sigma factors"/>
    <property type="match status" value="1"/>
</dbReference>
<feature type="domain" description="RNA polymerase sigma-70 region 4" evidence="7">
    <location>
        <begin position="130"/>
        <end position="178"/>
    </location>
</feature>
<dbReference type="SUPFAM" id="SSF88946">
    <property type="entry name" value="Sigma2 domain of RNA polymerase sigma factors"/>
    <property type="match status" value="1"/>
</dbReference>
<keyword evidence="4" id="KW-0238">DNA-binding</keyword>
<protein>
    <submittedName>
        <fullName evidence="8">RNA polymerase sigma factor</fullName>
    </submittedName>
</protein>
<evidence type="ECO:0000259" key="6">
    <source>
        <dbReference type="Pfam" id="PF04542"/>
    </source>
</evidence>
<dbReference type="PANTHER" id="PTHR43133:SF8">
    <property type="entry name" value="RNA POLYMERASE SIGMA FACTOR HI_1459-RELATED"/>
    <property type="match status" value="1"/>
</dbReference>
<dbReference type="InterPro" id="IPR013325">
    <property type="entry name" value="RNA_pol_sigma_r2"/>
</dbReference>
<keyword evidence="3" id="KW-0731">Sigma factor</keyword>
<evidence type="ECO:0000313" key="9">
    <source>
        <dbReference type="Proteomes" id="UP000830198"/>
    </source>
</evidence>
<dbReference type="PANTHER" id="PTHR43133">
    <property type="entry name" value="RNA POLYMERASE ECF-TYPE SIGMA FACTO"/>
    <property type="match status" value="1"/>
</dbReference>
<dbReference type="InterPro" id="IPR039425">
    <property type="entry name" value="RNA_pol_sigma-70-like"/>
</dbReference>
<accession>A0ABY4HW91</accession>
<dbReference type="InterPro" id="IPR007627">
    <property type="entry name" value="RNA_pol_sigma70_r2"/>
</dbReference>
<evidence type="ECO:0000256" key="2">
    <source>
        <dbReference type="ARBA" id="ARBA00023015"/>
    </source>
</evidence>
<reference evidence="8 9" key="1">
    <citation type="submission" date="2022-04" db="EMBL/GenBank/DDBJ databases">
        <title>The arsenic-methylating capacity of Chitinophaga filiformis YT5 during chitin decomposition.</title>
        <authorList>
            <person name="Chen G."/>
            <person name="Liang Y."/>
        </authorList>
    </citation>
    <scope>NUCLEOTIDE SEQUENCE [LARGE SCALE GENOMIC DNA]</scope>
    <source>
        <strain evidence="8 9">YT5</strain>
    </source>
</reference>
<evidence type="ECO:0000256" key="1">
    <source>
        <dbReference type="ARBA" id="ARBA00010641"/>
    </source>
</evidence>
<organism evidence="8 9">
    <name type="scientific">Chitinophaga filiformis</name>
    <name type="common">Myxococcus filiformis</name>
    <name type="synonym">Flexibacter filiformis</name>
    <dbReference type="NCBI Taxonomy" id="104663"/>
    <lineage>
        <taxon>Bacteria</taxon>
        <taxon>Pseudomonadati</taxon>
        <taxon>Bacteroidota</taxon>
        <taxon>Chitinophagia</taxon>
        <taxon>Chitinophagales</taxon>
        <taxon>Chitinophagaceae</taxon>
        <taxon>Chitinophaga</taxon>
    </lineage>
</organism>
<evidence type="ECO:0000313" key="8">
    <source>
        <dbReference type="EMBL" id="UPK68058.1"/>
    </source>
</evidence>
<dbReference type="Proteomes" id="UP000830198">
    <property type="component" value="Chromosome"/>
</dbReference>
<dbReference type="InterPro" id="IPR013324">
    <property type="entry name" value="RNA_pol_sigma_r3/r4-like"/>
</dbReference>
<dbReference type="RefSeq" id="WP_247810399.1">
    <property type="nucleotide sequence ID" value="NZ_CP095855.1"/>
</dbReference>
<dbReference type="InterPro" id="IPR007630">
    <property type="entry name" value="RNA_pol_sigma70_r4"/>
</dbReference>
<dbReference type="Pfam" id="PF04545">
    <property type="entry name" value="Sigma70_r4"/>
    <property type="match status" value="1"/>
</dbReference>
<keyword evidence="5" id="KW-0804">Transcription</keyword>
<keyword evidence="9" id="KW-1185">Reference proteome</keyword>
<dbReference type="Pfam" id="PF04542">
    <property type="entry name" value="Sigma70_r2"/>
    <property type="match status" value="1"/>
</dbReference>
<dbReference type="CDD" id="cd06171">
    <property type="entry name" value="Sigma70_r4"/>
    <property type="match status" value="1"/>
</dbReference>
<dbReference type="InterPro" id="IPR036388">
    <property type="entry name" value="WH-like_DNA-bd_sf"/>
</dbReference>
<evidence type="ECO:0000259" key="7">
    <source>
        <dbReference type="Pfam" id="PF04545"/>
    </source>
</evidence>
<dbReference type="Gene3D" id="1.10.1740.10">
    <property type="match status" value="1"/>
</dbReference>
<keyword evidence="2" id="KW-0805">Transcription regulation</keyword>
<feature type="domain" description="RNA polymerase sigma-70 region 2" evidence="6">
    <location>
        <begin position="32"/>
        <end position="93"/>
    </location>
</feature>